<proteinExistence type="predicted"/>
<evidence type="ECO:0000313" key="2">
    <source>
        <dbReference type="Proteomes" id="UP001162834"/>
    </source>
</evidence>
<gene>
    <name evidence="1" type="ORF">DSM104329_04905</name>
</gene>
<reference evidence="1" key="1">
    <citation type="journal article" date="2022" name="Int. J. Syst. Evol. Microbiol.">
        <title>Pseudomonas aegrilactucae sp. nov. and Pseudomonas morbosilactucae sp. nov., pathogens causing bacterial rot of lettuce in Japan.</title>
        <authorList>
            <person name="Sawada H."/>
            <person name="Fujikawa T."/>
            <person name="Satou M."/>
        </authorList>
    </citation>
    <scope>NUCLEOTIDE SEQUENCE</scope>
    <source>
        <strain evidence="1">0166_1</strain>
    </source>
</reference>
<protein>
    <recommendedName>
        <fullName evidence="3">Cyclase</fullName>
    </recommendedName>
</protein>
<accession>A0A9E7C2I4</accession>
<dbReference type="Pfam" id="PF10604">
    <property type="entry name" value="Polyketide_cyc2"/>
    <property type="match status" value="1"/>
</dbReference>
<keyword evidence="2" id="KW-1185">Reference proteome</keyword>
<evidence type="ECO:0008006" key="3">
    <source>
        <dbReference type="Google" id="ProtNLM"/>
    </source>
</evidence>
<dbReference type="EMBL" id="CP087164">
    <property type="protein sequence ID" value="UGS38476.1"/>
    <property type="molecule type" value="Genomic_DNA"/>
</dbReference>
<organism evidence="1 2">
    <name type="scientific">Capillimicrobium parvum</name>
    <dbReference type="NCBI Taxonomy" id="2884022"/>
    <lineage>
        <taxon>Bacteria</taxon>
        <taxon>Bacillati</taxon>
        <taxon>Actinomycetota</taxon>
        <taxon>Thermoleophilia</taxon>
        <taxon>Solirubrobacterales</taxon>
        <taxon>Capillimicrobiaceae</taxon>
        <taxon>Capillimicrobium</taxon>
    </lineage>
</organism>
<evidence type="ECO:0000313" key="1">
    <source>
        <dbReference type="EMBL" id="UGS38476.1"/>
    </source>
</evidence>
<sequence>MALTGEHTVEIAAAIEDVYAIAADLEQAPEWQGSLQSVTILERDAAGRAVHVETISDAKVKTIRSFLRFSYDPHTAMDWSQEKGDVKSLYGRWSFDDLGGGRTRATYRLEVDPGRLLGMLVRGPAEDRVRKALVDDAAEGLRTRAERR</sequence>
<dbReference type="Gene3D" id="3.30.530.20">
    <property type="match status" value="1"/>
</dbReference>
<name>A0A9E7C2I4_9ACTN</name>
<dbReference type="InterPro" id="IPR023393">
    <property type="entry name" value="START-like_dom_sf"/>
</dbReference>
<dbReference type="PANTHER" id="PTHR39683">
    <property type="entry name" value="CONSERVED PROTEIN TB16.3"/>
    <property type="match status" value="1"/>
</dbReference>
<dbReference type="PANTHER" id="PTHR39683:SF4">
    <property type="entry name" value="COENZYME Q-BINDING PROTEIN COQ10 START DOMAIN-CONTAINING PROTEIN"/>
    <property type="match status" value="1"/>
</dbReference>
<dbReference type="SUPFAM" id="SSF55961">
    <property type="entry name" value="Bet v1-like"/>
    <property type="match status" value="1"/>
</dbReference>
<dbReference type="InterPro" id="IPR019587">
    <property type="entry name" value="Polyketide_cyclase/dehydratase"/>
</dbReference>
<dbReference type="AlphaFoldDB" id="A0A9E7C2I4"/>
<dbReference type="KEGG" id="sbae:DSM104329_04905"/>
<dbReference type="Proteomes" id="UP001162834">
    <property type="component" value="Chromosome"/>
</dbReference>
<dbReference type="RefSeq" id="WP_259312497.1">
    <property type="nucleotide sequence ID" value="NZ_CP087164.1"/>
</dbReference>